<keyword evidence="3" id="KW-1185">Reference proteome</keyword>
<protein>
    <submittedName>
        <fullName evidence="2">Uncharacterized protein</fullName>
    </submittedName>
</protein>
<gene>
    <name evidence="2" type="ORF">EYF80_041006</name>
</gene>
<evidence type="ECO:0000313" key="3">
    <source>
        <dbReference type="Proteomes" id="UP000314294"/>
    </source>
</evidence>
<organism evidence="2 3">
    <name type="scientific">Liparis tanakae</name>
    <name type="common">Tanaka's snailfish</name>
    <dbReference type="NCBI Taxonomy" id="230148"/>
    <lineage>
        <taxon>Eukaryota</taxon>
        <taxon>Metazoa</taxon>
        <taxon>Chordata</taxon>
        <taxon>Craniata</taxon>
        <taxon>Vertebrata</taxon>
        <taxon>Euteleostomi</taxon>
        <taxon>Actinopterygii</taxon>
        <taxon>Neopterygii</taxon>
        <taxon>Teleostei</taxon>
        <taxon>Neoteleostei</taxon>
        <taxon>Acanthomorphata</taxon>
        <taxon>Eupercaria</taxon>
        <taxon>Perciformes</taxon>
        <taxon>Cottioidei</taxon>
        <taxon>Cottales</taxon>
        <taxon>Liparidae</taxon>
        <taxon>Liparis</taxon>
    </lineage>
</organism>
<comment type="caution">
    <text evidence="2">The sequence shown here is derived from an EMBL/GenBank/DDBJ whole genome shotgun (WGS) entry which is preliminary data.</text>
</comment>
<proteinExistence type="predicted"/>
<accession>A0A4Z2G5A5</accession>
<dbReference type="AlphaFoldDB" id="A0A4Z2G5A5"/>
<dbReference type="EMBL" id="SRLO01000682">
    <property type="protein sequence ID" value="TNN48767.1"/>
    <property type="molecule type" value="Genomic_DNA"/>
</dbReference>
<evidence type="ECO:0000313" key="2">
    <source>
        <dbReference type="EMBL" id="TNN48767.1"/>
    </source>
</evidence>
<reference evidence="2 3" key="1">
    <citation type="submission" date="2019-03" db="EMBL/GenBank/DDBJ databases">
        <title>First draft genome of Liparis tanakae, snailfish: a comprehensive survey of snailfish specific genes.</title>
        <authorList>
            <person name="Kim W."/>
            <person name="Song I."/>
            <person name="Jeong J.-H."/>
            <person name="Kim D."/>
            <person name="Kim S."/>
            <person name="Ryu S."/>
            <person name="Song J.Y."/>
            <person name="Lee S.K."/>
        </authorList>
    </citation>
    <scope>NUCLEOTIDE SEQUENCE [LARGE SCALE GENOMIC DNA]</scope>
    <source>
        <tissue evidence="2">Muscle</tissue>
    </source>
</reference>
<name>A0A4Z2G5A5_9TELE</name>
<sequence>MSGGDTPVKTSREKTKPRHRLNLASRSASSVEGHHCCTATLDSSVGPAPSSAGWLIAAIPLFGNVTRLIGPFQLGGIWKTTPEPERTWGPVAKR</sequence>
<dbReference type="Proteomes" id="UP000314294">
    <property type="component" value="Unassembled WGS sequence"/>
</dbReference>
<feature type="region of interest" description="Disordered" evidence="1">
    <location>
        <begin position="1"/>
        <end position="27"/>
    </location>
</feature>
<evidence type="ECO:0000256" key="1">
    <source>
        <dbReference type="SAM" id="MobiDB-lite"/>
    </source>
</evidence>